<evidence type="ECO:0000256" key="7">
    <source>
        <dbReference type="PROSITE-ProRule" id="PRU01050"/>
    </source>
</evidence>
<dbReference type="InterPro" id="IPR015946">
    <property type="entry name" value="KH_dom-like_a/b"/>
</dbReference>
<dbReference type="PANTHER" id="PTHR42698:SF1">
    <property type="entry name" value="GTPASE ERA, MITOCHONDRIAL"/>
    <property type="match status" value="1"/>
</dbReference>
<comment type="similarity">
    <text evidence="1 6 7 8">Belongs to the TRAFAC class TrmE-Era-EngA-EngB-Septin-like GTPase superfamily. Era GTPase family.</text>
</comment>
<dbReference type="InterPro" id="IPR009019">
    <property type="entry name" value="KH_sf_prok-type"/>
</dbReference>
<dbReference type="Gene3D" id="3.30.300.20">
    <property type="match status" value="1"/>
</dbReference>
<evidence type="ECO:0000259" key="9">
    <source>
        <dbReference type="PROSITE" id="PS50823"/>
    </source>
</evidence>
<keyword evidence="12" id="KW-1185">Reference proteome</keyword>
<feature type="binding site" evidence="6">
    <location>
        <begin position="131"/>
        <end position="134"/>
    </location>
    <ligand>
        <name>GTP</name>
        <dbReference type="ChEBI" id="CHEBI:37565"/>
    </ligand>
</feature>
<reference evidence="11 12" key="1">
    <citation type="journal article" date="2021" name="Genome Biol. Evol.">
        <title>Complete Genome Sequencing of a Novel Gloeobacter Species from a Waterfall Cave in Mexico.</title>
        <authorList>
            <person name="Saw J.H."/>
            <person name="Cardona T."/>
            <person name="Montejano G."/>
        </authorList>
    </citation>
    <scope>NUCLEOTIDE SEQUENCE [LARGE SCALE GENOMIC DNA]</scope>
    <source>
        <strain evidence="11">MG652769</strain>
    </source>
</reference>
<comment type="function">
    <text evidence="6">An essential GTPase that binds both GDP and GTP, with rapid nucleotide exchange. Plays a role in 16S rRNA processing and 30S ribosomal subunit biogenesis and possibly also in cell cycle regulation and energy metabolism.</text>
</comment>
<dbReference type="PANTHER" id="PTHR42698">
    <property type="entry name" value="GTPASE ERA"/>
    <property type="match status" value="1"/>
</dbReference>
<dbReference type="InterPro" id="IPR004044">
    <property type="entry name" value="KH_dom_type_2"/>
</dbReference>
<sequence length="307" mass="33972">MITDVIPNAPPGFRSGFVAIVGRPNVGKSTLVNRLVGEKVAIISPTAQTTRNRLRGILTLPTAQIVLVDTPGIHKPQHRLGEVLVHNARTAAGSADGIVFLVDGSVEAGAGDRFIAESLKGNKAPVWLVLNKIDRRSRNQVEPVRESYRKLFDPEPVLYEISALKGSGVEPLLENIISSLPEGPYYYPPDLFTDQPERFIMGELIREQVLLATREEVPHSVAVVIDTVEEGESLTRVLATILVERDSQKIILIGKGGQMLKAIGTGARHQMQKLVGHQIYLQLFVKVKERWRQSDATLRDLGYRREQ</sequence>
<evidence type="ECO:0000256" key="8">
    <source>
        <dbReference type="RuleBase" id="RU003761"/>
    </source>
</evidence>
<comment type="subcellular location">
    <subcellularLocation>
        <location evidence="6">Cytoplasm</location>
    </subcellularLocation>
    <subcellularLocation>
        <location evidence="6">Cell membrane</location>
        <topology evidence="6">Peripheral membrane protein</topology>
    </subcellularLocation>
</comment>
<evidence type="ECO:0000256" key="4">
    <source>
        <dbReference type="ARBA" id="ARBA00022884"/>
    </source>
</evidence>
<dbReference type="Pfam" id="PF07650">
    <property type="entry name" value="KH_2"/>
    <property type="match status" value="1"/>
</dbReference>
<dbReference type="Pfam" id="PF01926">
    <property type="entry name" value="MMR_HSR1"/>
    <property type="match status" value="1"/>
</dbReference>
<proteinExistence type="inferred from homology"/>
<dbReference type="PROSITE" id="PS51713">
    <property type="entry name" value="G_ERA"/>
    <property type="match status" value="1"/>
</dbReference>
<protein>
    <recommendedName>
        <fullName evidence="2 6">GTPase Era</fullName>
    </recommendedName>
</protein>
<dbReference type="Proteomes" id="UP001054846">
    <property type="component" value="Chromosome"/>
</dbReference>
<dbReference type="CDD" id="cd22534">
    <property type="entry name" value="KH-II_Era"/>
    <property type="match status" value="1"/>
</dbReference>
<dbReference type="SUPFAM" id="SSF54814">
    <property type="entry name" value="Prokaryotic type KH domain (KH-domain type II)"/>
    <property type="match status" value="1"/>
</dbReference>
<keyword evidence="6" id="KW-0472">Membrane</keyword>
<dbReference type="HAMAP" id="MF_00367">
    <property type="entry name" value="GTPase_Era"/>
    <property type="match status" value="1"/>
</dbReference>
<feature type="binding site" evidence="6">
    <location>
        <begin position="22"/>
        <end position="29"/>
    </location>
    <ligand>
        <name>GTP</name>
        <dbReference type="ChEBI" id="CHEBI:37565"/>
    </ligand>
</feature>
<dbReference type="PROSITE" id="PS50823">
    <property type="entry name" value="KH_TYPE_2"/>
    <property type="match status" value="1"/>
</dbReference>
<evidence type="ECO:0000259" key="10">
    <source>
        <dbReference type="PROSITE" id="PS51713"/>
    </source>
</evidence>
<feature type="region of interest" description="G1" evidence="7">
    <location>
        <begin position="22"/>
        <end position="29"/>
    </location>
</feature>
<dbReference type="NCBIfam" id="NF000908">
    <property type="entry name" value="PRK00089.1"/>
    <property type="match status" value="1"/>
</dbReference>
<evidence type="ECO:0000313" key="11">
    <source>
        <dbReference type="EMBL" id="UFP96845.1"/>
    </source>
</evidence>
<feature type="region of interest" description="G2" evidence="7">
    <location>
        <begin position="48"/>
        <end position="52"/>
    </location>
</feature>
<dbReference type="InterPro" id="IPR027417">
    <property type="entry name" value="P-loop_NTPase"/>
</dbReference>
<keyword evidence="5 6" id="KW-0342">GTP-binding</keyword>
<dbReference type="CDD" id="cd04163">
    <property type="entry name" value="Era"/>
    <property type="match status" value="1"/>
</dbReference>
<evidence type="ECO:0000313" key="12">
    <source>
        <dbReference type="Proteomes" id="UP001054846"/>
    </source>
</evidence>
<keyword evidence="6" id="KW-0963">Cytoplasm</keyword>
<feature type="region of interest" description="G5" evidence="7">
    <location>
        <begin position="161"/>
        <end position="163"/>
    </location>
</feature>
<dbReference type="InterPro" id="IPR005662">
    <property type="entry name" value="GTPase_Era-like"/>
</dbReference>
<feature type="region of interest" description="G4" evidence="7">
    <location>
        <begin position="131"/>
        <end position="134"/>
    </location>
</feature>
<dbReference type="InterPro" id="IPR005225">
    <property type="entry name" value="Small_GTP-bd"/>
</dbReference>
<keyword evidence="4 6" id="KW-0694">RNA-binding</keyword>
<organism evidence="11 12">
    <name type="scientific">Gloeobacter morelensis MG652769</name>
    <dbReference type="NCBI Taxonomy" id="2781736"/>
    <lineage>
        <taxon>Bacteria</taxon>
        <taxon>Bacillati</taxon>
        <taxon>Cyanobacteriota</taxon>
        <taxon>Cyanophyceae</taxon>
        <taxon>Gloeobacterales</taxon>
        <taxon>Gloeobacteraceae</taxon>
        <taxon>Gloeobacter</taxon>
        <taxon>Gloeobacter morelensis</taxon>
    </lineage>
</organism>
<keyword evidence="3 6" id="KW-0547">Nucleotide-binding</keyword>
<evidence type="ECO:0000256" key="5">
    <source>
        <dbReference type="ARBA" id="ARBA00023134"/>
    </source>
</evidence>
<evidence type="ECO:0000256" key="1">
    <source>
        <dbReference type="ARBA" id="ARBA00007921"/>
    </source>
</evidence>
<keyword evidence="6" id="KW-0699">rRNA-binding</keyword>
<dbReference type="InterPro" id="IPR006073">
    <property type="entry name" value="GTP-bd"/>
</dbReference>
<dbReference type="NCBIfam" id="TIGR00231">
    <property type="entry name" value="small_GTP"/>
    <property type="match status" value="1"/>
</dbReference>
<feature type="domain" description="KH type-2" evidence="9">
    <location>
        <begin position="213"/>
        <end position="289"/>
    </location>
</feature>
<dbReference type="SUPFAM" id="SSF52540">
    <property type="entry name" value="P-loop containing nucleoside triphosphate hydrolases"/>
    <property type="match status" value="1"/>
</dbReference>
<dbReference type="NCBIfam" id="TIGR00436">
    <property type="entry name" value="era"/>
    <property type="match status" value="1"/>
</dbReference>
<dbReference type="Gene3D" id="3.40.50.300">
    <property type="entry name" value="P-loop containing nucleotide triphosphate hydrolases"/>
    <property type="match status" value="1"/>
</dbReference>
<evidence type="ECO:0000256" key="2">
    <source>
        <dbReference type="ARBA" id="ARBA00020484"/>
    </source>
</evidence>
<keyword evidence="6" id="KW-1003">Cell membrane</keyword>
<dbReference type="RefSeq" id="WP_418886976.1">
    <property type="nucleotide sequence ID" value="NZ_CP063845.1"/>
</dbReference>
<comment type="subunit">
    <text evidence="6">Monomer.</text>
</comment>
<feature type="domain" description="Era-type G" evidence="10">
    <location>
        <begin position="14"/>
        <end position="182"/>
    </location>
</feature>
<feature type="binding site" evidence="6">
    <location>
        <begin position="69"/>
        <end position="73"/>
    </location>
    <ligand>
        <name>GTP</name>
        <dbReference type="ChEBI" id="CHEBI:37565"/>
    </ligand>
</feature>
<feature type="region of interest" description="G3" evidence="7">
    <location>
        <begin position="69"/>
        <end position="72"/>
    </location>
</feature>
<evidence type="ECO:0000256" key="3">
    <source>
        <dbReference type="ARBA" id="ARBA00022741"/>
    </source>
</evidence>
<accession>A0ABY3PSY0</accession>
<dbReference type="EMBL" id="CP063845">
    <property type="protein sequence ID" value="UFP96845.1"/>
    <property type="molecule type" value="Genomic_DNA"/>
</dbReference>
<keyword evidence="6" id="KW-0690">Ribosome biogenesis</keyword>
<evidence type="ECO:0000256" key="6">
    <source>
        <dbReference type="HAMAP-Rule" id="MF_00367"/>
    </source>
</evidence>
<name>A0ABY3PSY0_9CYAN</name>
<dbReference type="InterPro" id="IPR030388">
    <property type="entry name" value="G_ERA_dom"/>
</dbReference>
<gene>
    <name evidence="6 11" type="primary">era</name>
    <name evidence="11" type="ORF">ISF26_11820</name>
</gene>